<sequence>MTTPLIILSLLLVPLLATRLLALVSGKELPSQSVGTYALAAAFIFFAVGHFVKTAGMVQMLPPFVPFRTPIVYATGILEAALAVGLIMPATRALAGKACIAVLICFFPANIYAALNQTGLGGHQWGPEYLLIRTPLQILLIFWAYWFAVRDEGNVSAEG</sequence>
<dbReference type="EMBL" id="FNAK01000002">
    <property type="protein sequence ID" value="SDD62348.1"/>
    <property type="molecule type" value="Genomic_DNA"/>
</dbReference>
<keyword evidence="1" id="KW-1133">Transmembrane helix</keyword>
<feature type="transmembrane region" description="Helical" evidence="1">
    <location>
        <begin position="127"/>
        <end position="148"/>
    </location>
</feature>
<gene>
    <name evidence="2" type="ORF">SAMN04488071_1024</name>
</gene>
<keyword evidence="3" id="KW-1185">Reference proteome</keyword>
<dbReference type="AlphaFoldDB" id="A0A1G6W955"/>
<keyword evidence="1" id="KW-0472">Membrane</keyword>
<evidence type="ECO:0000313" key="3">
    <source>
        <dbReference type="Proteomes" id="UP000183685"/>
    </source>
</evidence>
<protein>
    <submittedName>
        <fullName evidence="2">Uncharacterized membrane protein</fullName>
    </submittedName>
</protein>
<name>A0A1G6W955_9PROT</name>
<feature type="transmembrane region" description="Helical" evidence="1">
    <location>
        <begin position="94"/>
        <end position="115"/>
    </location>
</feature>
<keyword evidence="1" id="KW-0812">Transmembrane</keyword>
<dbReference type="OrthoDB" id="327939at2"/>
<proteinExistence type="predicted"/>
<evidence type="ECO:0000313" key="2">
    <source>
        <dbReference type="EMBL" id="SDD62348.1"/>
    </source>
</evidence>
<evidence type="ECO:0000256" key="1">
    <source>
        <dbReference type="SAM" id="Phobius"/>
    </source>
</evidence>
<feature type="transmembrane region" description="Helical" evidence="1">
    <location>
        <begin position="70"/>
        <end position="88"/>
    </location>
</feature>
<dbReference type="PANTHER" id="PTHR36974">
    <property type="entry name" value="MEMBRANE PROTEIN-RELATED"/>
    <property type="match status" value="1"/>
</dbReference>
<dbReference type="PANTHER" id="PTHR36974:SF1">
    <property type="entry name" value="DOXX FAMILY MEMBRANE PROTEIN"/>
    <property type="match status" value="1"/>
</dbReference>
<accession>A0A1G6W955</accession>
<organism evidence="2 3">
    <name type="scientific">Kordiimonas lacus</name>
    <dbReference type="NCBI Taxonomy" id="637679"/>
    <lineage>
        <taxon>Bacteria</taxon>
        <taxon>Pseudomonadati</taxon>
        <taxon>Pseudomonadota</taxon>
        <taxon>Alphaproteobacteria</taxon>
        <taxon>Kordiimonadales</taxon>
        <taxon>Kordiimonadaceae</taxon>
        <taxon>Kordiimonas</taxon>
    </lineage>
</organism>
<feature type="transmembrane region" description="Helical" evidence="1">
    <location>
        <begin position="36"/>
        <end position="58"/>
    </location>
</feature>
<reference evidence="2 3" key="1">
    <citation type="submission" date="2016-10" db="EMBL/GenBank/DDBJ databases">
        <authorList>
            <person name="de Groot N.N."/>
        </authorList>
    </citation>
    <scope>NUCLEOTIDE SEQUENCE [LARGE SCALE GENOMIC DNA]</scope>
    <source>
        <strain evidence="2 3">CGMCC 1.9109</strain>
    </source>
</reference>
<dbReference type="Proteomes" id="UP000183685">
    <property type="component" value="Unassembled WGS sequence"/>
</dbReference>